<dbReference type="EMBL" id="ML994634">
    <property type="protein sequence ID" value="KAF2185293.1"/>
    <property type="molecule type" value="Genomic_DNA"/>
</dbReference>
<reference evidence="2" key="1">
    <citation type="journal article" date="2020" name="Stud. Mycol.">
        <title>101 Dothideomycetes genomes: a test case for predicting lifestyles and emergence of pathogens.</title>
        <authorList>
            <person name="Haridas S."/>
            <person name="Albert R."/>
            <person name="Binder M."/>
            <person name="Bloem J."/>
            <person name="Labutti K."/>
            <person name="Salamov A."/>
            <person name="Andreopoulos B."/>
            <person name="Baker S."/>
            <person name="Barry K."/>
            <person name="Bills G."/>
            <person name="Bluhm B."/>
            <person name="Cannon C."/>
            <person name="Castanera R."/>
            <person name="Culley D."/>
            <person name="Daum C."/>
            <person name="Ezra D."/>
            <person name="Gonzalez J."/>
            <person name="Henrissat B."/>
            <person name="Kuo A."/>
            <person name="Liang C."/>
            <person name="Lipzen A."/>
            <person name="Lutzoni F."/>
            <person name="Magnuson J."/>
            <person name="Mondo S."/>
            <person name="Nolan M."/>
            <person name="Ohm R."/>
            <person name="Pangilinan J."/>
            <person name="Park H.-J."/>
            <person name="Ramirez L."/>
            <person name="Alfaro M."/>
            <person name="Sun H."/>
            <person name="Tritt A."/>
            <person name="Yoshinaga Y."/>
            <person name="Zwiers L.-H."/>
            <person name="Turgeon B."/>
            <person name="Goodwin S."/>
            <person name="Spatafora J."/>
            <person name="Crous P."/>
            <person name="Grigoriev I."/>
        </authorList>
    </citation>
    <scope>NUCLEOTIDE SEQUENCE</scope>
    <source>
        <strain evidence="2">CBS 207.26</strain>
    </source>
</reference>
<dbReference type="AlphaFoldDB" id="A0A6A6E257"/>
<accession>A0A6A6E257</accession>
<dbReference type="Proteomes" id="UP000800200">
    <property type="component" value="Unassembled WGS sequence"/>
</dbReference>
<name>A0A6A6E257_9PEZI</name>
<organism evidence="2 3">
    <name type="scientific">Zopfia rhizophila CBS 207.26</name>
    <dbReference type="NCBI Taxonomy" id="1314779"/>
    <lineage>
        <taxon>Eukaryota</taxon>
        <taxon>Fungi</taxon>
        <taxon>Dikarya</taxon>
        <taxon>Ascomycota</taxon>
        <taxon>Pezizomycotina</taxon>
        <taxon>Dothideomycetes</taxon>
        <taxon>Dothideomycetes incertae sedis</taxon>
        <taxon>Zopfiaceae</taxon>
        <taxon>Zopfia</taxon>
    </lineage>
</organism>
<keyword evidence="3" id="KW-1185">Reference proteome</keyword>
<feature type="region of interest" description="Disordered" evidence="1">
    <location>
        <begin position="53"/>
        <end position="85"/>
    </location>
</feature>
<sequence length="172" mass="19625">MCCPTCACCRTLAAMGIHPLCKSSTSYHDSFWGVNAWRISILWHESDFATTSPSTTPSATPASPVTTTTASATSTTTTSCCPSPQNHQERYLQVQKQVLLLEPFQDSRRLSGLFEVNFVGGRENGARIRETRWGIQRKVLRCKGWKWVMVRYTRCRCQWWRWRRSIGGNCVR</sequence>
<evidence type="ECO:0000313" key="2">
    <source>
        <dbReference type="EMBL" id="KAF2185293.1"/>
    </source>
</evidence>
<gene>
    <name evidence="2" type="ORF">K469DRAFT_165897</name>
</gene>
<evidence type="ECO:0000313" key="3">
    <source>
        <dbReference type="Proteomes" id="UP000800200"/>
    </source>
</evidence>
<proteinExistence type="predicted"/>
<evidence type="ECO:0000256" key="1">
    <source>
        <dbReference type="SAM" id="MobiDB-lite"/>
    </source>
</evidence>
<feature type="compositionally biased region" description="Low complexity" evidence="1">
    <location>
        <begin position="53"/>
        <end position="84"/>
    </location>
</feature>
<protein>
    <submittedName>
        <fullName evidence="2">Uncharacterized protein</fullName>
    </submittedName>
</protein>